<evidence type="ECO:0000256" key="4">
    <source>
        <dbReference type="ARBA" id="ARBA00061594"/>
    </source>
</evidence>
<feature type="region of interest" description="Disordered" evidence="6">
    <location>
        <begin position="171"/>
        <end position="190"/>
    </location>
</feature>
<dbReference type="InterPro" id="IPR006575">
    <property type="entry name" value="RWD_dom"/>
</dbReference>
<dbReference type="InterPro" id="IPR032378">
    <property type="entry name" value="ZC3H15/TMA46_C"/>
</dbReference>
<evidence type="ECO:0000256" key="3">
    <source>
        <dbReference type="ARBA" id="ARBA00056432"/>
    </source>
</evidence>
<dbReference type="SUPFAM" id="SSF54495">
    <property type="entry name" value="UBC-like"/>
    <property type="match status" value="1"/>
</dbReference>
<dbReference type="Proteomes" id="UP000186698">
    <property type="component" value="Chromosome 5S"/>
</dbReference>
<dbReference type="OrthoDB" id="277175at2759"/>
<dbReference type="InterPro" id="IPR040213">
    <property type="entry name" value="GIR2-like"/>
</dbReference>
<dbReference type="GO" id="GO:0002181">
    <property type="term" value="P:cytoplasmic translation"/>
    <property type="evidence" value="ECO:0000318"/>
    <property type="project" value="GO_Central"/>
</dbReference>
<feature type="region of interest" description="Disordered" evidence="6">
    <location>
        <begin position="213"/>
        <end position="242"/>
    </location>
</feature>
<dbReference type="RefSeq" id="XP_018119757.1">
    <property type="nucleotide sequence ID" value="XM_018264268.2"/>
</dbReference>
<evidence type="ECO:0000256" key="2">
    <source>
        <dbReference type="ARBA" id="ARBA00022990"/>
    </source>
</evidence>
<dbReference type="OMA" id="NTSNPCF"/>
<gene>
    <name evidence="9 10" type="primary">rwdd1.S</name>
    <name evidence="9" type="synonym">rwdd1-b</name>
</gene>
<sequence length="242" mass="27668">MTDYAEEQRNELEALESIYADSFIVLSTTPTSFSITVTSEAGENEENVQVTIKFTYVDSYPDEAPLYEIVSEENLECTDTSSLLCLLEDQAQENLGMVMIFTLVSAVQDKLNEIVDQIKTRSEEEKLRKEKEAEEAEKLQVCFHGTPVTIENFLSWKAKFDVEMAEIKKKKQKEEEQSGKSKLTGKQLFERDHNLDTSDIKFLEEAGNSVEVDESLFQELDDLELDDEDDDPDYNPIDIESD</sequence>
<dbReference type="AGR" id="Xenbase:XB-GENE-17341994"/>
<feature type="domain" description="RWD" evidence="7">
    <location>
        <begin position="10"/>
        <end position="114"/>
    </location>
</feature>
<keyword evidence="2" id="KW-0007">Acetylation</keyword>
<dbReference type="GO" id="GO:0005737">
    <property type="term" value="C:cytoplasm"/>
    <property type="evidence" value="ECO:0007669"/>
    <property type="project" value="UniProtKB-ARBA"/>
</dbReference>
<evidence type="ECO:0000313" key="10">
    <source>
        <dbReference type="Xenbase" id="XB-GENE-17341994"/>
    </source>
</evidence>
<evidence type="ECO:0000256" key="5">
    <source>
        <dbReference type="ARBA" id="ARBA00072006"/>
    </source>
</evidence>
<comment type="function">
    <text evidence="3">Protects DRG2 from proteolytic degradation.</text>
</comment>
<dbReference type="STRING" id="8355.A0A1L8G2Q1"/>
<keyword evidence="1" id="KW-0597">Phosphoprotein</keyword>
<name>A0A1L8G2Q1_XENLA</name>
<evidence type="ECO:0000256" key="6">
    <source>
        <dbReference type="SAM" id="MobiDB-lite"/>
    </source>
</evidence>
<accession>A0A1L8G2Q1</accession>
<reference evidence="9" key="1">
    <citation type="submission" date="2025-08" db="UniProtKB">
        <authorList>
            <consortium name="RefSeq"/>
        </authorList>
    </citation>
    <scope>IDENTIFICATION</scope>
    <source>
        <strain evidence="9">J_2021</strain>
        <tissue evidence="9">Erythrocytes</tissue>
    </source>
</reference>
<dbReference type="PaxDb" id="8355-A0A1L8G2Q1"/>
<dbReference type="CDD" id="cd23816">
    <property type="entry name" value="RWD_RWDD1"/>
    <property type="match status" value="1"/>
</dbReference>
<dbReference type="Xenbase" id="XB-GENE-17341994">
    <property type="gene designation" value="rwdd1.S"/>
</dbReference>
<evidence type="ECO:0000259" key="7">
    <source>
        <dbReference type="PROSITE" id="PS50908"/>
    </source>
</evidence>
<dbReference type="Gene3D" id="6.20.400.10">
    <property type="match status" value="1"/>
</dbReference>
<dbReference type="GeneID" id="398526"/>
<dbReference type="PROSITE" id="PS50908">
    <property type="entry name" value="RWD"/>
    <property type="match status" value="1"/>
</dbReference>
<dbReference type="FunFam" id="3.10.110.10:FF:000064">
    <property type="entry name" value="RWD domain-containing protein 1"/>
    <property type="match status" value="1"/>
</dbReference>
<protein>
    <recommendedName>
        <fullName evidence="5">RWD domain-containing protein 1</fullName>
    </recommendedName>
</protein>
<dbReference type="Bgee" id="398526">
    <property type="expression patterns" value="Expressed in lung and 19 other cell types or tissues"/>
</dbReference>
<organism evidence="8 9">
    <name type="scientific">Xenopus laevis</name>
    <name type="common">African clawed frog</name>
    <dbReference type="NCBI Taxonomy" id="8355"/>
    <lineage>
        <taxon>Eukaryota</taxon>
        <taxon>Metazoa</taxon>
        <taxon>Chordata</taxon>
        <taxon>Craniata</taxon>
        <taxon>Vertebrata</taxon>
        <taxon>Euteleostomi</taxon>
        <taxon>Amphibia</taxon>
        <taxon>Batrachia</taxon>
        <taxon>Anura</taxon>
        <taxon>Pipoidea</taxon>
        <taxon>Pipidae</taxon>
        <taxon>Xenopodinae</taxon>
        <taxon>Xenopus</taxon>
        <taxon>Xenopus</taxon>
    </lineage>
</organism>
<dbReference type="AlphaFoldDB" id="A0A1L8G2Q1"/>
<evidence type="ECO:0000313" key="9">
    <source>
        <dbReference type="RefSeq" id="XP_018119757.1"/>
    </source>
</evidence>
<dbReference type="CTD" id="398526"/>
<dbReference type="SMART" id="SM00591">
    <property type="entry name" value="RWD"/>
    <property type="match status" value="1"/>
</dbReference>
<comment type="similarity">
    <text evidence="4">Belongs to the RWDD1/GIR2 family.</text>
</comment>
<evidence type="ECO:0000313" key="8">
    <source>
        <dbReference type="Proteomes" id="UP000186698"/>
    </source>
</evidence>
<dbReference type="InterPro" id="IPR016135">
    <property type="entry name" value="UBQ-conjugating_enzyme/RWD"/>
</dbReference>
<dbReference type="Pfam" id="PF05773">
    <property type="entry name" value="RWD"/>
    <property type="match status" value="1"/>
</dbReference>
<evidence type="ECO:0000256" key="1">
    <source>
        <dbReference type="ARBA" id="ARBA00022553"/>
    </source>
</evidence>
<dbReference type="PANTHER" id="PTHR12292">
    <property type="entry name" value="RWD DOMAIN-CONTAINING PROTEIN"/>
    <property type="match status" value="1"/>
</dbReference>
<keyword evidence="8" id="KW-1185">Reference proteome</keyword>
<dbReference type="Pfam" id="PF16543">
    <property type="entry name" value="DFRP_C"/>
    <property type="match status" value="1"/>
</dbReference>
<proteinExistence type="inferred from homology"/>
<dbReference type="Gene3D" id="3.10.110.10">
    <property type="entry name" value="Ubiquitin Conjugating Enzyme"/>
    <property type="match status" value="1"/>
</dbReference>